<dbReference type="GO" id="GO:0004016">
    <property type="term" value="F:adenylate cyclase activity"/>
    <property type="evidence" value="ECO:0007669"/>
    <property type="project" value="UniProtKB-ARBA"/>
</dbReference>
<evidence type="ECO:0000313" key="2">
    <source>
        <dbReference type="EMBL" id="PSL57796.1"/>
    </source>
</evidence>
<reference evidence="2 3" key="1">
    <citation type="submission" date="2018-03" db="EMBL/GenBank/DDBJ databases">
        <title>Genomic Encyclopedia of Type Strains, Phase III (KMG-III): the genomes of soil and plant-associated and newly described type strains.</title>
        <authorList>
            <person name="Whitman W."/>
        </authorList>
    </citation>
    <scope>NUCLEOTIDE SEQUENCE [LARGE SCALE GENOMIC DNA]</scope>
    <source>
        <strain evidence="2 3">CGMCC 4.7097</strain>
    </source>
</reference>
<dbReference type="InterPro" id="IPR029787">
    <property type="entry name" value="Nucleotide_cyclase"/>
</dbReference>
<comment type="caution">
    <text evidence="2">The sequence shown here is derived from an EMBL/GenBank/DDBJ whole genome shotgun (WGS) entry which is preliminary data.</text>
</comment>
<dbReference type="PROSITE" id="PS50125">
    <property type="entry name" value="GUANYLATE_CYCLASE_2"/>
    <property type="match status" value="1"/>
</dbReference>
<dbReference type="EMBL" id="PYAX01000001">
    <property type="protein sequence ID" value="PSL57796.1"/>
    <property type="molecule type" value="Genomic_DNA"/>
</dbReference>
<organism evidence="2 3">
    <name type="scientific">Saccharothrix carnea</name>
    <dbReference type="NCBI Taxonomy" id="1280637"/>
    <lineage>
        <taxon>Bacteria</taxon>
        <taxon>Bacillati</taxon>
        <taxon>Actinomycetota</taxon>
        <taxon>Actinomycetes</taxon>
        <taxon>Pseudonocardiales</taxon>
        <taxon>Pseudonocardiaceae</taxon>
        <taxon>Saccharothrix</taxon>
    </lineage>
</organism>
<gene>
    <name evidence="2" type="ORF">B0I31_1017</name>
</gene>
<sequence length="216" mass="23763">MIALLPDADRRDAPGVTLEMVTPLHGLVYRLVVAVDVEGYSKLDALDQSLVQSRLSDVLDVAARKAGLDRDLWYRQVRGDGELAVLPTDADAAWVVAHFTEQLTEALADLRRAGTPLRMRVAMHCGPLTAGAFGLVGDAPIVTCRLLDAKVVRDALATADDDLVLVISQQLHDDVVRTRFHDLDPSRFRPTRFRVKKQVYSGYLCPGAPRRGWPNG</sequence>
<dbReference type="GO" id="GO:0035556">
    <property type="term" value="P:intracellular signal transduction"/>
    <property type="evidence" value="ECO:0007669"/>
    <property type="project" value="InterPro"/>
</dbReference>
<keyword evidence="3" id="KW-1185">Reference proteome</keyword>
<name>A0A2P8IH68_SACCR</name>
<evidence type="ECO:0000259" key="1">
    <source>
        <dbReference type="PROSITE" id="PS50125"/>
    </source>
</evidence>
<dbReference type="Proteomes" id="UP000241118">
    <property type="component" value="Unassembled WGS sequence"/>
</dbReference>
<protein>
    <recommendedName>
        <fullName evidence="1">Guanylate cyclase domain-containing protein</fullName>
    </recommendedName>
</protein>
<dbReference type="GO" id="GO:0009190">
    <property type="term" value="P:cyclic nucleotide biosynthetic process"/>
    <property type="evidence" value="ECO:0007669"/>
    <property type="project" value="InterPro"/>
</dbReference>
<feature type="domain" description="Guanylate cyclase" evidence="1">
    <location>
        <begin position="31"/>
        <end position="147"/>
    </location>
</feature>
<evidence type="ECO:0000313" key="3">
    <source>
        <dbReference type="Proteomes" id="UP000241118"/>
    </source>
</evidence>
<dbReference type="SUPFAM" id="SSF55073">
    <property type="entry name" value="Nucleotide cyclase"/>
    <property type="match status" value="1"/>
</dbReference>
<proteinExistence type="predicted"/>
<dbReference type="Gene3D" id="3.30.70.1230">
    <property type="entry name" value="Nucleotide cyclase"/>
    <property type="match status" value="1"/>
</dbReference>
<accession>A0A2P8IH68</accession>
<dbReference type="InterPro" id="IPR001054">
    <property type="entry name" value="A/G_cyclase"/>
</dbReference>
<dbReference type="AlphaFoldDB" id="A0A2P8IH68"/>